<evidence type="ECO:0000313" key="2">
    <source>
        <dbReference type="EMBL" id="PSR91828.1"/>
    </source>
</evidence>
<keyword evidence="1" id="KW-0812">Transmembrane</keyword>
<accession>A0A2R6PIY1</accession>
<evidence type="ECO:0000313" key="3">
    <source>
        <dbReference type="Proteomes" id="UP000241394"/>
    </source>
</evidence>
<gene>
    <name evidence="2" type="ORF">CEY00_Acc29175</name>
</gene>
<dbReference type="Pfam" id="PF03140">
    <property type="entry name" value="DUF247"/>
    <property type="match status" value="1"/>
</dbReference>
<reference evidence="3" key="2">
    <citation type="journal article" date="2018" name="BMC Genomics">
        <title>A manually annotated Actinidia chinensis var. chinensis (kiwifruit) genome highlights the challenges associated with draft genomes and gene prediction in plants.</title>
        <authorList>
            <person name="Pilkington S.M."/>
            <person name="Crowhurst R."/>
            <person name="Hilario E."/>
            <person name="Nardozza S."/>
            <person name="Fraser L."/>
            <person name="Peng Y."/>
            <person name="Gunaseelan K."/>
            <person name="Simpson R."/>
            <person name="Tahir J."/>
            <person name="Deroles S.C."/>
            <person name="Templeton K."/>
            <person name="Luo Z."/>
            <person name="Davy M."/>
            <person name="Cheng C."/>
            <person name="McNeilage M."/>
            <person name="Scaglione D."/>
            <person name="Liu Y."/>
            <person name="Zhang Q."/>
            <person name="Datson P."/>
            <person name="De Silva N."/>
            <person name="Gardiner S.E."/>
            <person name="Bassett H."/>
            <person name="Chagne D."/>
            <person name="McCallum J."/>
            <person name="Dzierzon H."/>
            <person name="Deng C."/>
            <person name="Wang Y.Y."/>
            <person name="Barron L."/>
            <person name="Manako K."/>
            <person name="Bowen J."/>
            <person name="Foster T.M."/>
            <person name="Erridge Z.A."/>
            <person name="Tiffin H."/>
            <person name="Waite C.N."/>
            <person name="Davies K.M."/>
            <person name="Grierson E.P."/>
            <person name="Laing W.A."/>
            <person name="Kirk R."/>
            <person name="Chen X."/>
            <person name="Wood M."/>
            <person name="Montefiori M."/>
            <person name="Brummell D.A."/>
            <person name="Schwinn K.E."/>
            <person name="Catanach A."/>
            <person name="Fullerton C."/>
            <person name="Li D."/>
            <person name="Meiyalaghan S."/>
            <person name="Nieuwenhuizen N."/>
            <person name="Read N."/>
            <person name="Prakash R."/>
            <person name="Hunter D."/>
            <person name="Zhang H."/>
            <person name="McKenzie M."/>
            <person name="Knabel M."/>
            <person name="Harris A."/>
            <person name="Allan A.C."/>
            <person name="Gleave A."/>
            <person name="Chen A."/>
            <person name="Janssen B.J."/>
            <person name="Plunkett B."/>
            <person name="Ampomah-Dwamena C."/>
            <person name="Voogd C."/>
            <person name="Leif D."/>
            <person name="Lafferty D."/>
            <person name="Souleyre E.J.F."/>
            <person name="Varkonyi-Gasic E."/>
            <person name="Gambi F."/>
            <person name="Hanley J."/>
            <person name="Yao J.L."/>
            <person name="Cheung J."/>
            <person name="David K.M."/>
            <person name="Warren B."/>
            <person name="Marsh K."/>
            <person name="Snowden K.C."/>
            <person name="Lin-Wang K."/>
            <person name="Brian L."/>
            <person name="Martinez-Sanchez M."/>
            <person name="Wang M."/>
            <person name="Ileperuma N."/>
            <person name="Macnee N."/>
            <person name="Campin R."/>
            <person name="McAtee P."/>
            <person name="Drummond R.S.M."/>
            <person name="Espley R.V."/>
            <person name="Ireland H.S."/>
            <person name="Wu R."/>
            <person name="Atkinson R.G."/>
            <person name="Karunairetnam S."/>
            <person name="Bulley S."/>
            <person name="Chunkath S."/>
            <person name="Hanley Z."/>
            <person name="Storey R."/>
            <person name="Thrimawithana A.H."/>
            <person name="Thomson S."/>
            <person name="David C."/>
            <person name="Testolin R."/>
            <person name="Huang H."/>
            <person name="Hellens R.P."/>
            <person name="Schaffer R.J."/>
        </authorList>
    </citation>
    <scope>NUCLEOTIDE SEQUENCE [LARGE SCALE GENOMIC DNA]</scope>
    <source>
        <strain evidence="3">cv. Red5</strain>
    </source>
</reference>
<dbReference type="InParanoid" id="A0A2R6PIY1"/>
<dbReference type="Gramene" id="PSR91828">
    <property type="protein sequence ID" value="PSR91828"/>
    <property type="gene ID" value="CEY00_Acc29175"/>
</dbReference>
<dbReference type="PANTHER" id="PTHR31170">
    <property type="entry name" value="BNAC04G53230D PROTEIN"/>
    <property type="match status" value="1"/>
</dbReference>
<sequence>MEESKRYKGFICEAIMKNTSKAAVMDNSSQHEESSSLYIELTELPSPGSYRGWSIYNVPRKLRKLNEEAYTPCLMSIGPLHHGKPHLKSMKRYKLEYCQKFLYITGMGIENLIHEAKGWENEVREHYQDNIKYSSKEFVEMFVLDGTFIIMLFLKEKFPKNFAYNDVIFANQWMQRALLHDMMLLENQLPCFVLEKLLHMIREELPAQITFSELTHHYFRLVGNTDKVSTKEIKEPRTRRHLVEYLLTFQLMGFDKKVSRSTKKFEYTRSATELYAAGIKFISSQDRCILEIKYTNHGELTIPKLKVNEWTETLFRNLIAFEQCDHQREYISSYIIFLDILINTPKDVDLLVKCGIIENFLCDSEPDSERVSNLFNNLCKETITEYSTFYYADICRQLNAYHRNFWHQWRATCYRWNLILKRDYFSTPWSVISVIAATVLLLLTVTQTVCSIMGL</sequence>
<organism evidence="2 3">
    <name type="scientific">Actinidia chinensis var. chinensis</name>
    <name type="common">Chinese soft-hair kiwi</name>
    <dbReference type="NCBI Taxonomy" id="1590841"/>
    <lineage>
        <taxon>Eukaryota</taxon>
        <taxon>Viridiplantae</taxon>
        <taxon>Streptophyta</taxon>
        <taxon>Embryophyta</taxon>
        <taxon>Tracheophyta</taxon>
        <taxon>Spermatophyta</taxon>
        <taxon>Magnoliopsida</taxon>
        <taxon>eudicotyledons</taxon>
        <taxon>Gunneridae</taxon>
        <taxon>Pentapetalae</taxon>
        <taxon>asterids</taxon>
        <taxon>Ericales</taxon>
        <taxon>Actinidiaceae</taxon>
        <taxon>Actinidia</taxon>
    </lineage>
</organism>
<dbReference type="InterPro" id="IPR004158">
    <property type="entry name" value="DUF247_pln"/>
</dbReference>
<dbReference type="PANTHER" id="PTHR31170:SF20">
    <property type="entry name" value="DUF247 DOMAIN PROTEIN"/>
    <property type="match status" value="1"/>
</dbReference>
<proteinExistence type="predicted"/>
<keyword evidence="1" id="KW-1133">Transmembrane helix</keyword>
<dbReference type="Proteomes" id="UP000241394">
    <property type="component" value="Chromosome LG25"/>
</dbReference>
<dbReference type="FunCoup" id="A0A2R6PIY1">
    <property type="interactions" value="275"/>
</dbReference>
<keyword evidence="1" id="KW-0472">Membrane</keyword>
<reference evidence="2 3" key="1">
    <citation type="submission" date="2017-07" db="EMBL/GenBank/DDBJ databases">
        <title>An improved, manually edited Actinidia chinensis var. chinensis (kiwifruit) genome highlights the challenges associated with draft genomes and gene prediction in plants.</title>
        <authorList>
            <person name="Pilkington S."/>
            <person name="Crowhurst R."/>
            <person name="Hilario E."/>
            <person name="Nardozza S."/>
            <person name="Fraser L."/>
            <person name="Peng Y."/>
            <person name="Gunaseelan K."/>
            <person name="Simpson R."/>
            <person name="Tahir J."/>
            <person name="Deroles S."/>
            <person name="Templeton K."/>
            <person name="Luo Z."/>
            <person name="Davy M."/>
            <person name="Cheng C."/>
            <person name="Mcneilage M."/>
            <person name="Scaglione D."/>
            <person name="Liu Y."/>
            <person name="Zhang Q."/>
            <person name="Datson P."/>
            <person name="De Silva N."/>
            <person name="Gardiner S."/>
            <person name="Bassett H."/>
            <person name="Chagne D."/>
            <person name="Mccallum J."/>
            <person name="Dzierzon H."/>
            <person name="Deng C."/>
            <person name="Wang Y.-Y."/>
            <person name="Barron N."/>
            <person name="Manako K."/>
            <person name="Bowen J."/>
            <person name="Foster T."/>
            <person name="Erridge Z."/>
            <person name="Tiffin H."/>
            <person name="Waite C."/>
            <person name="Davies K."/>
            <person name="Grierson E."/>
            <person name="Laing W."/>
            <person name="Kirk R."/>
            <person name="Chen X."/>
            <person name="Wood M."/>
            <person name="Montefiori M."/>
            <person name="Brummell D."/>
            <person name="Schwinn K."/>
            <person name="Catanach A."/>
            <person name="Fullerton C."/>
            <person name="Li D."/>
            <person name="Meiyalaghan S."/>
            <person name="Nieuwenhuizen N."/>
            <person name="Read N."/>
            <person name="Prakash R."/>
            <person name="Hunter D."/>
            <person name="Zhang H."/>
            <person name="Mckenzie M."/>
            <person name="Knabel M."/>
            <person name="Harris A."/>
            <person name="Allan A."/>
            <person name="Chen A."/>
            <person name="Janssen B."/>
            <person name="Plunkett B."/>
            <person name="Dwamena C."/>
            <person name="Voogd C."/>
            <person name="Leif D."/>
            <person name="Lafferty D."/>
            <person name="Souleyre E."/>
            <person name="Varkonyi-Gasic E."/>
            <person name="Gambi F."/>
            <person name="Hanley J."/>
            <person name="Yao J.-L."/>
            <person name="Cheung J."/>
            <person name="David K."/>
            <person name="Warren B."/>
            <person name="Marsh K."/>
            <person name="Snowden K."/>
            <person name="Lin-Wang K."/>
            <person name="Brian L."/>
            <person name="Martinez-Sanchez M."/>
            <person name="Wang M."/>
            <person name="Ileperuma N."/>
            <person name="Macnee N."/>
            <person name="Campin R."/>
            <person name="Mcatee P."/>
            <person name="Drummond R."/>
            <person name="Espley R."/>
            <person name="Ireland H."/>
            <person name="Wu R."/>
            <person name="Atkinson R."/>
            <person name="Karunairetnam S."/>
            <person name="Bulley S."/>
            <person name="Chunkath S."/>
            <person name="Hanley Z."/>
            <person name="Storey R."/>
            <person name="Thrimawithana A."/>
            <person name="Thomson S."/>
            <person name="David C."/>
            <person name="Testolin R."/>
        </authorList>
    </citation>
    <scope>NUCLEOTIDE SEQUENCE [LARGE SCALE GENOMIC DNA]</scope>
    <source>
        <strain evidence="3">cv. Red5</strain>
        <tissue evidence="2">Young leaf</tissue>
    </source>
</reference>
<dbReference type="OMA" id="INDYVFF"/>
<dbReference type="AlphaFoldDB" id="A0A2R6PIY1"/>
<comment type="caution">
    <text evidence="2">The sequence shown here is derived from an EMBL/GenBank/DDBJ whole genome shotgun (WGS) entry which is preliminary data.</text>
</comment>
<name>A0A2R6PIY1_ACTCC</name>
<dbReference type="OrthoDB" id="1639532at2759"/>
<keyword evidence="3" id="KW-1185">Reference proteome</keyword>
<dbReference type="STRING" id="1590841.A0A2R6PIY1"/>
<protein>
    <submittedName>
        <fullName evidence="2">UPF0481 protein</fullName>
    </submittedName>
</protein>
<dbReference type="EMBL" id="NKQK01000025">
    <property type="protein sequence ID" value="PSR91828.1"/>
    <property type="molecule type" value="Genomic_DNA"/>
</dbReference>
<evidence type="ECO:0000256" key="1">
    <source>
        <dbReference type="SAM" id="Phobius"/>
    </source>
</evidence>
<feature type="transmembrane region" description="Helical" evidence="1">
    <location>
        <begin position="429"/>
        <end position="453"/>
    </location>
</feature>